<dbReference type="GO" id="GO:0030246">
    <property type="term" value="F:carbohydrate binding"/>
    <property type="evidence" value="ECO:0007669"/>
    <property type="project" value="UniProtKB-ARBA"/>
</dbReference>
<evidence type="ECO:0000259" key="4">
    <source>
        <dbReference type="Pfam" id="PF13407"/>
    </source>
</evidence>
<dbReference type="InterPro" id="IPR028082">
    <property type="entry name" value="Peripla_BP_I"/>
</dbReference>
<dbReference type="PANTHER" id="PTHR46847:SF1">
    <property type="entry name" value="D-ALLOSE-BINDING PERIPLASMIC PROTEIN-RELATED"/>
    <property type="match status" value="1"/>
</dbReference>
<dbReference type="PANTHER" id="PTHR46847">
    <property type="entry name" value="D-ALLOSE-BINDING PERIPLASMIC PROTEIN-RELATED"/>
    <property type="match status" value="1"/>
</dbReference>
<dbReference type="SUPFAM" id="SSF53822">
    <property type="entry name" value="Periplasmic binding protein-like I"/>
    <property type="match status" value="1"/>
</dbReference>
<comment type="caution">
    <text evidence="5">The sequence shown here is derived from an EMBL/GenBank/DDBJ whole genome shotgun (WGS) entry which is preliminary data.</text>
</comment>
<sequence>MRKILITLFITCLTVISISCSGSKNKSNAKKISMAFTVQDLTNPVWGATAENLKVICANNNVDLTVVDCQGNSANQITQMENFIQKGLNVIAIHPAEINSLAPIMQKARDNGIKVFCWDEDTDNADVSWLIDNFEFGKAIGTEAGKWINEKLGGQTDVAIVEYSVYPNLIKRADGIVAGIKELSPNARIVVRDSAINAAEGMPLAESFLQSNPNIKVIASIGDGAAIGANEAVKAAGKATPDFGIFAADATDEACDKISKSNEPFRASVSLGTPKQLAESVFDICMKLVNNEDIDSKIYRQFKVINEENVQDYMAGKI</sequence>
<evidence type="ECO:0000256" key="3">
    <source>
        <dbReference type="ARBA" id="ARBA00022729"/>
    </source>
</evidence>
<keyword evidence="3" id="KW-0732">Signal</keyword>
<dbReference type="RefSeq" id="WP_147738543.1">
    <property type="nucleotide sequence ID" value="NZ_SAXU01000001.1"/>
</dbReference>
<accession>A0A5C8D856</accession>
<evidence type="ECO:0000256" key="2">
    <source>
        <dbReference type="ARBA" id="ARBA00007639"/>
    </source>
</evidence>
<feature type="domain" description="Periplasmic binding protein" evidence="4">
    <location>
        <begin position="35"/>
        <end position="292"/>
    </location>
</feature>
<dbReference type="Proteomes" id="UP000324638">
    <property type="component" value="Unassembled WGS sequence"/>
</dbReference>
<dbReference type="InterPro" id="IPR025997">
    <property type="entry name" value="SBP_2_dom"/>
</dbReference>
<name>A0A5C8D856_9SPIR</name>
<reference evidence="5 6" key="1">
    <citation type="journal article" date="1992" name="Lakartidningen">
        <title>[Penicillin V and not amoxicillin is the first choice preparation in acute otitis].</title>
        <authorList>
            <person name="Kamme C."/>
            <person name="Lundgren K."/>
            <person name="Prellner K."/>
        </authorList>
    </citation>
    <scope>NUCLEOTIDE SEQUENCE [LARGE SCALE GENOMIC DNA]</scope>
    <source>
        <strain evidence="5 6">513A</strain>
    </source>
</reference>
<evidence type="ECO:0000313" key="6">
    <source>
        <dbReference type="Proteomes" id="UP000324638"/>
    </source>
</evidence>
<gene>
    <name evidence="5" type="ORF">EPJ79_04115</name>
</gene>
<comment type="subcellular location">
    <subcellularLocation>
        <location evidence="1">Cell envelope</location>
    </subcellularLocation>
</comment>
<evidence type="ECO:0000313" key="5">
    <source>
        <dbReference type="EMBL" id="TXJ20342.1"/>
    </source>
</evidence>
<dbReference type="AlphaFoldDB" id="A0A5C8D856"/>
<dbReference type="EMBL" id="SAXU01000001">
    <property type="protein sequence ID" value="TXJ20342.1"/>
    <property type="molecule type" value="Genomic_DNA"/>
</dbReference>
<dbReference type="Pfam" id="PF13407">
    <property type="entry name" value="Peripla_BP_4"/>
    <property type="match status" value="1"/>
</dbReference>
<dbReference type="CDD" id="cd01536">
    <property type="entry name" value="PBP1_ABC_sugar_binding-like"/>
    <property type="match status" value="1"/>
</dbReference>
<evidence type="ECO:0000256" key="1">
    <source>
        <dbReference type="ARBA" id="ARBA00004196"/>
    </source>
</evidence>
<dbReference type="PROSITE" id="PS51257">
    <property type="entry name" value="PROKAR_LIPOPROTEIN"/>
    <property type="match status" value="1"/>
</dbReference>
<protein>
    <submittedName>
        <fullName evidence="5">Sugar ABC transporter substrate-binding protein</fullName>
    </submittedName>
</protein>
<dbReference type="GO" id="GO:0030313">
    <property type="term" value="C:cell envelope"/>
    <property type="evidence" value="ECO:0007669"/>
    <property type="project" value="UniProtKB-SubCell"/>
</dbReference>
<comment type="similarity">
    <text evidence="2">Belongs to the bacterial solute-binding protein 2 family.</text>
</comment>
<dbReference type="Gene3D" id="3.40.50.2300">
    <property type="match status" value="2"/>
</dbReference>
<proteinExistence type="inferred from homology"/>
<organism evidence="5 6">
    <name type="scientific">Brachyspira aalborgi</name>
    <dbReference type="NCBI Taxonomy" id="29522"/>
    <lineage>
        <taxon>Bacteria</taxon>
        <taxon>Pseudomonadati</taxon>
        <taxon>Spirochaetota</taxon>
        <taxon>Spirochaetia</taxon>
        <taxon>Brachyspirales</taxon>
        <taxon>Brachyspiraceae</taxon>
        <taxon>Brachyspira</taxon>
    </lineage>
</organism>